<dbReference type="PANTHER" id="PTHR30136:SF23">
    <property type="entry name" value="DNA-BINDING TRANSCRIPTIONAL ACTIVATOR MHPR"/>
    <property type="match status" value="1"/>
</dbReference>
<feature type="domain" description="HTH iclR-type" evidence="4">
    <location>
        <begin position="9"/>
        <end position="70"/>
    </location>
</feature>
<evidence type="ECO:0000313" key="6">
    <source>
        <dbReference type="EMBL" id="TNV10077.1"/>
    </source>
</evidence>
<dbReference type="Pfam" id="PF09339">
    <property type="entry name" value="HTH_IclR"/>
    <property type="match status" value="1"/>
</dbReference>
<dbReference type="InterPro" id="IPR005471">
    <property type="entry name" value="Tscrpt_reg_IclR_N"/>
</dbReference>
<keyword evidence="7" id="KW-1185">Reference proteome</keyword>
<dbReference type="PANTHER" id="PTHR30136">
    <property type="entry name" value="HELIX-TURN-HELIX TRANSCRIPTIONAL REGULATOR, ICLR FAMILY"/>
    <property type="match status" value="1"/>
</dbReference>
<sequence length="281" mass="31481">MKTPQVKSIRALARGLDVMQLVQAAGAVSLNDLHRMSRLPKASLLRILKTLMEQGVIWQRIADGSYLASYSLSERAGQVSREMQLIEISSPILEALSDEVRWPSVLAVPRLTHMEVLETNAPRSYFHHIPLGPVGFEINFLRSATGRAFLAYCEDARREAILDMLRRSGRRGDHIAQDAALVTRMIEETRQRGYGLRDPDFGGHFDEGRLNSDDGRDSIAVAIQVERHVPGAINLTWAKKVLPRNVAAERYAERLTDAANEIAQALKRSFDVSPGETMRRD</sequence>
<evidence type="ECO:0000256" key="2">
    <source>
        <dbReference type="ARBA" id="ARBA00023125"/>
    </source>
</evidence>
<dbReference type="PROSITE" id="PS51077">
    <property type="entry name" value="HTH_ICLR"/>
    <property type="match status" value="1"/>
</dbReference>
<dbReference type="InterPro" id="IPR050707">
    <property type="entry name" value="HTH_MetabolicPath_Reg"/>
</dbReference>
<evidence type="ECO:0000259" key="4">
    <source>
        <dbReference type="PROSITE" id="PS51077"/>
    </source>
</evidence>
<dbReference type="Gene3D" id="1.10.10.10">
    <property type="entry name" value="Winged helix-like DNA-binding domain superfamily/Winged helix DNA-binding domain"/>
    <property type="match status" value="1"/>
</dbReference>
<feature type="domain" description="IclR-ED" evidence="5">
    <location>
        <begin position="71"/>
        <end position="268"/>
    </location>
</feature>
<dbReference type="SUPFAM" id="SSF46785">
    <property type="entry name" value="Winged helix' DNA-binding domain"/>
    <property type="match status" value="1"/>
</dbReference>
<dbReference type="InterPro" id="IPR036390">
    <property type="entry name" value="WH_DNA-bd_sf"/>
</dbReference>
<evidence type="ECO:0000256" key="3">
    <source>
        <dbReference type="ARBA" id="ARBA00023163"/>
    </source>
</evidence>
<protein>
    <submittedName>
        <fullName evidence="6">Helix-turn-helix domain-containing protein</fullName>
    </submittedName>
</protein>
<comment type="caution">
    <text evidence="6">The sequence shown here is derived from an EMBL/GenBank/DDBJ whole genome shotgun (WGS) entry which is preliminary data.</text>
</comment>
<accession>A0ABY2XYR6</accession>
<dbReference type="InterPro" id="IPR014757">
    <property type="entry name" value="Tscrpt_reg_IclR_C"/>
</dbReference>
<proteinExistence type="predicted"/>
<evidence type="ECO:0000256" key="1">
    <source>
        <dbReference type="ARBA" id="ARBA00023015"/>
    </source>
</evidence>
<keyword evidence="3" id="KW-0804">Transcription</keyword>
<dbReference type="Pfam" id="PF01614">
    <property type="entry name" value="IclR_C"/>
    <property type="match status" value="1"/>
</dbReference>
<reference evidence="6 7" key="1">
    <citation type="submission" date="2019-06" db="EMBL/GenBank/DDBJ databases">
        <title>Ochrobactrum cricket sp.nov., isolated from the insect Teleogryllus occipitalis living in deserted cropland.</title>
        <authorList>
            <person name="Hu M."/>
        </authorList>
    </citation>
    <scope>NUCLEOTIDE SEQUENCE [LARGE SCALE GENOMIC DNA]</scope>
    <source>
        <strain evidence="6 7">LCB8</strain>
    </source>
</reference>
<dbReference type="InterPro" id="IPR036388">
    <property type="entry name" value="WH-like_DNA-bd_sf"/>
</dbReference>
<dbReference type="InterPro" id="IPR029016">
    <property type="entry name" value="GAF-like_dom_sf"/>
</dbReference>
<keyword evidence="2" id="KW-0238">DNA-binding</keyword>
<dbReference type="PROSITE" id="PS51078">
    <property type="entry name" value="ICLR_ED"/>
    <property type="match status" value="1"/>
</dbReference>
<dbReference type="SMART" id="SM00346">
    <property type="entry name" value="HTH_ICLR"/>
    <property type="match status" value="1"/>
</dbReference>
<keyword evidence="1" id="KW-0805">Transcription regulation</keyword>
<evidence type="ECO:0000259" key="5">
    <source>
        <dbReference type="PROSITE" id="PS51078"/>
    </source>
</evidence>
<dbReference type="EMBL" id="VEWL01000020">
    <property type="protein sequence ID" value="TNV10077.1"/>
    <property type="molecule type" value="Genomic_DNA"/>
</dbReference>
<dbReference type="Proteomes" id="UP000312784">
    <property type="component" value="Unassembled WGS sequence"/>
</dbReference>
<dbReference type="Gene3D" id="3.30.450.40">
    <property type="match status" value="1"/>
</dbReference>
<dbReference type="SUPFAM" id="SSF55781">
    <property type="entry name" value="GAF domain-like"/>
    <property type="match status" value="1"/>
</dbReference>
<evidence type="ECO:0000313" key="7">
    <source>
        <dbReference type="Proteomes" id="UP000312784"/>
    </source>
</evidence>
<name>A0ABY2XYR6_9HYPH</name>
<dbReference type="RefSeq" id="WP_140026272.1">
    <property type="nucleotide sequence ID" value="NZ_JBHUFG010000015.1"/>
</dbReference>
<gene>
    <name evidence="6" type="ORF">FIC94_20875</name>
</gene>
<organism evidence="6 7">
    <name type="scientific">Ochrobactrum teleogrylli</name>
    <dbReference type="NCBI Taxonomy" id="2479765"/>
    <lineage>
        <taxon>Bacteria</taxon>
        <taxon>Pseudomonadati</taxon>
        <taxon>Pseudomonadota</taxon>
        <taxon>Alphaproteobacteria</taxon>
        <taxon>Hyphomicrobiales</taxon>
        <taxon>Brucellaceae</taxon>
        <taxon>Brucella/Ochrobactrum group</taxon>
        <taxon>Ochrobactrum</taxon>
    </lineage>
</organism>